<feature type="compositionally biased region" description="Basic residues" evidence="1">
    <location>
        <begin position="210"/>
        <end position="227"/>
    </location>
</feature>
<keyword evidence="2" id="KW-0472">Membrane</keyword>
<keyword evidence="2" id="KW-0812">Transmembrane</keyword>
<reference evidence="3 4" key="1">
    <citation type="submission" date="2016-03" db="EMBL/GenBank/DDBJ databases">
        <title>How can Kluyveromyces marxianus grow so fast - potential evolutionary course in Saccharomyces Complex revealed by comparative genomics.</title>
        <authorList>
            <person name="Mo W."/>
            <person name="Lu W."/>
            <person name="Yang X."/>
            <person name="Qi J."/>
            <person name="Lv H."/>
        </authorList>
    </citation>
    <scope>NUCLEOTIDE SEQUENCE [LARGE SCALE GENOMIC DNA]</scope>
    <source>
        <strain evidence="3 4">FIM1</strain>
    </source>
</reference>
<keyword evidence="4" id="KW-1185">Reference proteome</keyword>
<evidence type="ECO:0000256" key="2">
    <source>
        <dbReference type="SAM" id="Phobius"/>
    </source>
</evidence>
<dbReference type="Proteomes" id="UP000422736">
    <property type="component" value="Chromosome 8"/>
</dbReference>
<feature type="region of interest" description="Disordered" evidence="1">
    <location>
        <begin position="28"/>
        <end position="66"/>
    </location>
</feature>
<protein>
    <submittedName>
        <fullName evidence="3">Uncharacterized protein</fullName>
    </submittedName>
</protein>
<evidence type="ECO:0000313" key="4">
    <source>
        <dbReference type="Proteomes" id="UP000422736"/>
    </source>
</evidence>
<keyword evidence="2" id="KW-1133">Transmembrane helix</keyword>
<organism evidence="3 4">
    <name type="scientific">Kluyveromyces marxianus</name>
    <name type="common">Yeast</name>
    <name type="synonym">Candida kefyr</name>
    <dbReference type="NCBI Taxonomy" id="4911"/>
    <lineage>
        <taxon>Eukaryota</taxon>
        <taxon>Fungi</taxon>
        <taxon>Dikarya</taxon>
        <taxon>Ascomycota</taxon>
        <taxon>Saccharomycotina</taxon>
        <taxon>Saccharomycetes</taxon>
        <taxon>Saccharomycetales</taxon>
        <taxon>Saccharomycetaceae</taxon>
        <taxon>Kluyveromyces</taxon>
    </lineage>
</organism>
<feature type="region of interest" description="Disordered" evidence="1">
    <location>
        <begin position="119"/>
        <end position="249"/>
    </location>
</feature>
<feature type="compositionally biased region" description="Basic residues" evidence="1">
    <location>
        <begin position="174"/>
        <end position="183"/>
    </location>
</feature>
<evidence type="ECO:0000313" key="3">
    <source>
        <dbReference type="EMBL" id="QGN17605.1"/>
    </source>
</evidence>
<feature type="compositionally biased region" description="Low complexity" evidence="1">
    <location>
        <begin position="124"/>
        <end position="154"/>
    </location>
</feature>
<gene>
    <name evidence="3" type="ORF">FIM1_4812</name>
</gene>
<proteinExistence type="predicted"/>
<dbReference type="EMBL" id="CP015060">
    <property type="protein sequence ID" value="QGN17605.1"/>
    <property type="molecule type" value="Genomic_DNA"/>
</dbReference>
<feature type="compositionally biased region" description="Polar residues" evidence="1">
    <location>
        <begin position="228"/>
        <end position="248"/>
    </location>
</feature>
<feature type="transmembrane region" description="Helical" evidence="2">
    <location>
        <begin position="287"/>
        <end position="310"/>
    </location>
</feature>
<sequence>MSTISSDNFNLSERGRLRYEAFLQLQANEGRQRVPSSESEPESESEMARAAQDQAQDQAEVQVRAQAHAQAQAQALAQSLANKFPKSLHAPDKILPKLTQFTHIRDIFKKNGKLVRSVSLPGRSDSSNSLSSPSTPASASASASTSDSTFVSAANLPGTSYSTDLDTTEGTGPHQKRIVRRRTTQSIRCKSSSKDKIDEVDTKQQPSVSSKRRKKNSSSNRRSRSRKTASTPHNKQATPETRKSSQYSEETHSYAMTIFLQSLCSRADNVIESSVPSLRPYRKHVKITLIITALVVCHYTIDLFILLLSMHVQ</sequence>
<evidence type="ECO:0000256" key="1">
    <source>
        <dbReference type="SAM" id="MobiDB-lite"/>
    </source>
</evidence>
<feature type="compositionally biased region" description="Basic and acidic residues" evidence="1">
    <location>
        <begin position="192"/>
        <end position="202"/>
    </location>
</feature>
<accession>A0ABX6F1A2</accession>
<feature type="compositionally biased region" description="Low complexity" evidence="1">
    <location>
        <begin position="48"/>
        <end position="66"/>
    </location>
</feature>
<name>A0ABX6F1A2_KLUMA</name>
<feature type="compositionally biased region" description="Polar residues" evidence="1">
    <location>
        <begin position="157"/>
        <end position="170"/>
    </location>
</feature>